<dbReference type="Pfam" id="PF06541">
    <property type="entry name" value="ABC_trans_CmpB"/>
    <property type="match status" value="1"/>
</dbReference>
<feature type="transmembrane region" description="Helical" evidence="1">
    <location>
        <begin position="6"/>
        <end position="27"/>
    </location>
</feature>
<protein>
    <submittedName>
        <fullName evidence="2">Uncharacterized membrane protein</fullName>
    </submittedName>
</protein>
<dbReference type="EMBL" id="FQXK01000015">
    <property type="protein sequence ID" value="SHI18586.1"/>
    <property type="molecule type" value="Genomic_DNA"/>
</dbReference>
<keyword evidence="3" id="KW-1185">Reference proteome</keyword>
<keyword evidence="1" id="KW-0812">Transmembrane</keyword>
<evidence type="ECO:0000313" key="2">
    <source>
        <dbReference type="EMBL" id="SHI18586.1"/>
    </source>
</evidence>
<dbReference type="STRING" id="1121131.SAMN02745229_01942"/>
<feature type="transmembrane region" description="Helical" evidence="1">
    <location>
        <begin position="66"/>
        <end position="86"/>
    </location>
</feature>
<dbReference type="OrthoDB" id="9789229at2"/>
<keyword evidence="1" id="KW-0472">Membrane</keyword>
<accession>A0A1M5Z2V2</accession>
<dbReference type="RefSeq" id="WP_073387336.1">
    <property type="nucleotide sequence ID" value="NZ_FQXK01000015.1"/>
</dbReference>
<dbReference type="Proteomes" id="UP000184278">
    <property type="component" value="Unassembled WGS sequence"/>
</dbReference>
<organism evidence="2 3">
    <name type="scientific">Butyrivibrio fibrisolvens DSM 3071</name>
    <dbReference type="NCBI Taxonomy" id="1121131"/>
    <lineage>
        <taxon>Bacteria</taxon>
        <taxon>Bacillati</taxon>
        <taxon>Bacillota</taxon>
        <taxon>Clostridia</taxon>
        <taxon>Lachnospirales</taxon>
        <taxon>Lachnospiraceae</taxon>
        <taxon>Butyrivibrio</taxon>
    </lineage>
</organism>
<feature type="transmembrane region" description="Helical" evidence="1">
    <location>
        <begin position="107"/>
        <end position="131"/>
    </location>
</feature>
<feature type="transmembrane region" description="Helical" evidence="1">
    <location>
        <begin position="36"/>
        <end position="60"/>
    </location>
</feature>
<name>A0A1M5Z2V2_BUTFI</name>
<dbReference type="AlphaFoldDB" id="A0A1M5Z2V2"/>
<evidence type="ECO:0000313" key="3">
    <source>
        <dbReference type="Proteomes" id="UP000184278"/>
    </source>
</evidence>
<sequence>MFAAFVIKFIIFGFCGWLWESVLYTILSGKPDNRGFLYGPICPIYGFGANIAAALFGSLVGNPFKLFFVCMISSAALEYITSFVLEKFFGARWWDYSTIPLNIHGRICLSCSIAFGLAGVILLPGAIIPIIEHVDAIPTETASVIAIILAGFLGGDTFLSINNIIDLNKLMEDIEHEAVERKNAAGKFIEEHGGNAIKDAVMKRVPKLSRKQTYLIKNIYSFTSENKEKIIRLLKISVGYPLEPISSNTTEKSDN</sequence>
<evidence type="ECO:0000256" key="1">
    <source>
        <dbReference type="SAM" id="Phobius"/>
    </source>
</evidence>
<proteinExistence type="predicted"/>
<reference evidence="3" key="1">
    <citation type="submission" date="2016-11" db="EMBL/GenBank/DDBJ databases">
        <authorList>
            <person name="Varghese N."/>
            <person name="Submissions S."/>
        </authorList>
    </citation>
    <scope>NUCLEOTIDE SEQUENCE [LARGE SCALE GENOMIC DNA]</scope>
    <source>
        <strain evidence="3">DSM 3071</strain>
    </source>
</reference>
<dbReference type="GeneID" id="89508796"/>
<gene>
    <name evidence="2" type="ORF">SAMN02745229_01942</name>
</gene>
<feature type="transmembrane region" description="Helical" evidence="1">
    <location>
        <begin position="143"/>
        <end position="161"/>
    </location>
</feature>
<dbReference type="InterPro" id="IPR010540">
    <property type="entry name" value="CmpB_TMEM229"/>
</dbReference>
<keyword evidence="1" id="KW-1133">Transmembrane helix</keyword>